<evidence type="ECO:0000313" key="6">
    <source>
        <dbReference type="Proteomes" id="UP000233551"/>
    </source>
</evidence>
<name>A0A2I0IWR3_PUNGR</name>
<feature type="region of interest" description="Disordered" evidence="4">
    <location>
        <begin position="210"/>
        <end position="271"/>
    </location>
</feature>
<dbReference type="Proteomes" id="UP000233551">
    <property type="component" value="Unassembled WGS sequence"/>
</dbReference>
<dbReference type="GO" id="GO:0000481">
    <property type="term" value="P:maturation of 5S rRNA"/>
    <property type="evidence" value="ECO:0007669"/>
    <property type="project" value="TreeGrafter"/>
</dbReference>
<comment type="subcellular location">
    <subcellularLocation>
        <location evidence="1">Nucleus</location>
    </subcellularLocation>
</comment>
<evidence type="ECO:0000256" key="4">
    <source>
        <dbReference type="SAM" id="MobiDB-lite"/>
    </source>
</evidence>
<evidence type="ECO:0000313" key="5">
    <source>
        <dbReference type="EMBL" id="PKI48461.1"/>
    </source>
</evidence>
<dbReference type="Pfam" id="PF03343">
    <property type="entry name" value="SART-1"/>
    <property type="match status" value="1"/>
</dbReference>
<evidence type="ECO:0000256" key="1">
    <source>
        <dbReference type="ARBA" id="ARBA00004123"/>
    </source>
</evidence>
<dbReference type="AlphaFoldDB" id="A0A2I0IWR3"/>
<dbReference type="STRING" id="22663.A0A2I0IWR3"/>
<keyword evidence="3" id="KW-0539">Nucleus</keyword>
<comment type="caution">
    <text evidence="5">The sequence shown here is derived from an EMBL/GenBank/DDBJ whole genome shotgun (WGS) entry which is preliminary data.</text>
</comment>
<protein>
    <recommendedName>
        <fullName evidence="7">SART-1 family protein DOT2</fullName>
    </recommendedName>
</protein>
<feature type="compositionally biased region" description="Basic residues" evidence="4">
    <location>
        <begin position="210"/>
        <end position="225"/>
    </location>
</feature>
<accession>A0A2I0IWR3</accession>
<feature type="region of interest" description="Disordered" evidence="4">
    <location>
        <begin position="107"/>
        <end position="157"/>
    </location>
</feature>
<organism evidence="5 6">
    <name type="scientific">Punica granatum</name>
    <name type="common">Pomegranate</name>
    <dbReference type="NCBI Taxonomy" id="22663"/>
    <lineage>
        <taxon>Eukaryota</taxon>
        <taxon>Viridiplantae</taxon>
        <taxon>Streptophyta</taxon>
        <taxon>Embryophyta</taxon>
        <taxon>Tracheophyta</taxon>
        <taxon>Spermatophyta</taxon>
        <taxon>Magnoliopsida</taxon>
        <taxon>eudicotyledons</taxon>
        <taxon>Gunneridae</taxon>
        <taxon>Pentapetalae</taxon>
        <taxon>rosids</taxon>
        <taxon>malvids</taxon>
        <taxon>Myrtales</taxon>
        <taxon>Lythraceae</taxon>
        <taxon>Punica</taxon>
    </lineage>
</organism>
<feature type="compositionally biased region" description="Acidic residues" evidence="4">
    <location>
        <begin position="140"/>
        <end position="150"/>
    </location>
</feature>
<gene>
    <name evidence="5" type="ORF">CRG98_031083</name>
</gene>
<reference evidence="5 6" key="1">
    <citation type="submission" date="2017-11" db="EMBL/GenBank/DDBJ databases">
        <title>De-novo sequencing of pomegranate (Punica granatum L.) genome.</title>
        <authorList>
            <person name="Akparov Z."/>
            <person name="Amiraslanov A."/>
            <person name="Hajiyeva S."/>
            <person name="Abbasov M."/>
            <person name="Kaur K."/>
            <person name="Hamwieh A."/>
            <person name="Solovyev V."/>
            <person name="Salamov A."/>
            <person name="Braich B."/>
            <person name="Kosarev P."/>
            <person name="Mahmoud A."/>
            <person name="Hajiyev E."/>
            <person name="Babayeva S."/>
            <person name="Izzatullayeva V."/>
            <person name="Mammadov A."/>
            <person name="Mammadov A."/>
            <person name="Sharifova S."/>
            <person name="Ojaghi J."/>
            <person name="Eynullazada K."/>
            <person name="Bayramov B."/>
            <person name="Abdulazimova A."/>
            <person name="Shahmuradov I."/>
        </authorList>
    </citation>
    <scope>NUCLEOTIDE SEQUENCE [LARGE SCALE GENOMIC DNA]</scope>
    <source>
        <strain evidence="6">cv. AG2017</strain>
        <tissue evidence="5">Leaf</tissue>
    </source>
</reference>
<dbReference type="GO" id="GO:0046540">
    <property type="term" value="C:U4/U6 x U5 tri-snRNP complex"/>
    <property type="evidence" value="ECO:0007669"/>
    <property type="project" value="TreeGrafter"/>
</dbReference>
<dbReference type="PANTHER" id="PTHR14152:SF5">
    <property type="entry name" value="U4_U6.U5 TRI-SNRNP-ASSOCIATED PROTEIN 1"/>
    <property type="match status" value="1"/>
</dbReference>
<dbReference type="InterPro" id="IPR005011">
    <property type="entry name" value="SNU66/SART1"/>
</dbReference>
<dbReference type="PANTHER" id="PTHR14152">
    <property type="entry name" value="SQUAMOUS CELL CARCINOMA ANTIGEN RECOGNISED BY CYTOTOXIC T LYMPHOCYTES"/>
    <property type="match status" value="1"/>
</dbReference>
<keyword evidence="6" id="KW-1185">Reference proteome</keyword>
<proteinExistence type="inferred from homology"/>
<dbReference type="GO" id="GO:0045292">
    <property type="term" value="P:mRNA cis splicing, via spliceosome"/>
    <property type="evidence" value="ECO:0007669"/>
    <property type="project" value="TreeGrafter"/>
</dbReference>
<evidence type="ECO:0000256" key="2">
    <source>
        <dbReference type="ARBA" id="ARBA00006076"/>
    </source>
</evidence>
<evidence type="ECO:0000256" key="3">
    <source>
        <dbReference type="ARBA" id="ARBA00023242"/>
    </source>
</evidence>
<feature type="compositionally biased region" description="Basic and acidic residues" evidence="4">
    <location>
        <begin position="226"/>
        <end position="238"/>
    </location>
</feature>
<evidence type="ECO:0008006" key="7">
    <source>
        <dbReference type="Google" id="ProtNLM"/>
    </source>
</evidence>
<comment type="similarity">
    <text evidence="2">Belongs to the SNU66/SART1 family.</text>
</comment>
<sequence>MSGRDWAVVTRVSSRTVNPSGVTTTKRSRRKKELANLHVLIEKHRAMNERLKKLKLGFQEQRAINARDQCHPSALVPDTENPKNRETVFELPDLNLPNLVSVSEDVFEDEDEAPVASDNEHKDEAGGQTEVNENRNDDRSLDEDKEEIAPDETIHEAAVGKGLSGALKLLKERGTLRETIEWGGGNMDKKKRIGGYAHMLIPKEAFHSLSHKFHGKGPGKRKQEKRMKQYQEELKQMKNVDTPSLSAERMREAQAQKKTPYLALSGHVKHG</sequence>
<dbReference type="EMBL" id="PGOL01002383">
    <property type="protein sequence ID" value="PKI48461.1"/>
    <property type="molecule type" value="Genomic_DNA"/>
</dbReference>